<dbReference type="Proteomes" id="UP000682713">
    <property type="component" value="Unassembled WGS sequence"/>
</dbReference>
<accession>A0A942YM34</accession>
<sequence length="81" mass="9238">MKDRLWFVKLLIGLASLWIFYLVYIHVISLLSVPIGIIALLGAVFIIGAVLFSLFVNVKDFVVSIFKKDDSLDDRGFRKHL</sequence>
<dbReference type="AlphaFoldDB" id="A0A942YM34"/>
<gene>
    <name evidence="2" type="ORF">KHA93_11575</name>
</gene>
<dbReference type="RefSeq" id="WP_213110866.1">
    <property type="nucleotide sequence ID" value="NZ_JAGYPJ010000001.1"/>
</dbReference>
<feature type="transmembrane region" description="Helical" evidence="1">
    <location>
        <begin position="7"/>
        <end position="27"/>
    </location>
</feature>
<proteinExistence type="predicted"/>
<evidence type="ECO:0000313" key="3">
    <source>
        <dbReference type="Proteomes" id="UP000682713"/>
    </source>
</evidence>
<feature type="transmembrane region" description="Helical" evidence="1">
    <location>
        <begin position="33"/>
        <end position="58"/>
    </location>
</feature>
<keyword evidence="3" id="KW-1185">Reference proteome</keyword>
<name>A0A942YM34_9BACI</name>
<keyword evidence="1" id="KW-1133">Transmembrane helix</keyword>
<evidence type="ECO:0000313" key="2">
    <source>
        <dbReference type="EMBL" id="MBS4200270.1"/>
    </source>
</evidence>
<organism evidence="2 3">
    <name type="scientific">Lederbergia citrisecunda</name>
    <dbReference type="NCBI Taxonomy" id="2833583"/>
    <lineage>
        <taxon>Bacteria</taxon>
        <taxon>Bacillati</taxon>
        <taxon>Bacillota</taxon>
        <taxon>Bacilli</taxon>
        <taxon>Bacillales</taxon>
        <taxon>Bacillaceae</taxon>
        <taxon>Lederbergia</taxon>
    </lineage>
</organism>
<keyword evidence="1" id="KW-0812">Transmembrane</keyword>
<dbReference type="EMBL" id="JAGYPJ010000001">
    <property type="protein sequence ID" value="MBS4200270.1"/>
    <property type="molecule type" value="Genomic_DNA"/>
</dbReference>
<reference evidence="2 3" key="1">
    <citation type="submission" date="2021-05" db="EMBL/GenBank/DDBJ databases">
        <title>Novel Bacillus species.</title>
        <authorList>
            <person name="Liu G."/>
        </authorList>
    </citation>
    <scope>NUCLEOTIDE SEQUENCE [LARGE SCALE GENOMIC DNA]</scope>
    <source>
        <strain evidence="2 3">FJAT-49732</strain>
    </source>
</reference>
<evidence type="ECO:0000256" key="1">
    <source>
        <dbReference type="SAM" id="Phobius"/>
    </source>
</evidence>
<comment type="caution">
    <text evidence="2">The sequence shown here is derived from an EMBL/GenBank/DDBJ whole genome shotgun (WGS) entry which is preliminary data.</text>
</comment>
<protein>
    <submittedName>
        <fullName evidence="2">Uncharacterized protein</fullName>
    </submittedName>
</protein>
<keyword evidence="1" id="KW-0472">Membrane</keyword>